<evidence type="ECO:0000313" key="1">
    <source>
        <dbReference type="EMBL" id="CAF4439466.1"/>
    </source>
</evidence>
<sequence>VYERHLIQHRAELLHARLMAQALIAMSSSDNERTKWEQWGRYCDS</sequence>
<evidence type="ECO:0000313" key="3">
    <source>
        <dbReference type="EMBL" id="CAF4566499.1"/>
    </source>
</evidence>
<dbReference type="Proteomes" id="UP000676336">
    <property type="component" value="Unassembled WGS sequence"/>
</dbReference>
<gene>
    <name evidence="1" type="ORF">BYL167_LOCUS33249</name>
    <name evidence="4" type="ORF">BYL167_LOCUS45420</name>
    <name evidence="2" type="ORF">GIL414_LOCUS36309</name>
    <name evidence="5" type="ORF">GIL414_LOCUS49139</name>
    <name evidence="3" type="ORF">SMN809_LOCUS37673</name>
    <name evidence="6" type="ORF">SMN809_LOCUS49149</name>
</gene>
<dbReference type="EMBL" id="CAJOBI010096270">
    <property type="protein sequence ID" value="CAF4566499.1"/>
    <property type="molecule type" value="Genomic_DNA"/>
</dbReference>
<dbReference type="EMBL" id="CAJOBH010125937">
    <property type="protein sequence ID" value="CAF4734692.1"/>
    <property type="molecule type" value="Genomic_DNA"/>
</dbReference>
<evidence type="ECO:0000313" key="4">
    <source>
        <dbReference type="EMBL" id="CAF4734692.1"/>
    </source>
</evidence>
<dbReference type="EMBL" id="CAJOBH010064009">
    <property type="protein sequence ID" value="CAF4439466.1"/>
    <property type="molecule type" value="Genomic_DNA"/>
</dbReference>
<evidence type="ECO:0000313" key="2">
    <source>
        <dbReference type="EMBL" id="CAF4538354.1"/>
    </source>
</evidence>
<dbReference type="Proteomes" id="UP000681967">
    <property type="component" value="Unassembled WGS sequence"/>
</dbReference>
<dbReference type="EMBL" id="CAJOBJ010090041">
    <property type="protein sequence ID" value="CAF4538354.1"/>
    <property type="molecule type" value="Genomic_DNA"/>
</dbReference>
<dbReference type="EMBL" id="CAJOBI010159595">
    <property type="protein sequence ID" value="CAF4845697.1"/>
    <property type="molecule type" value="Genomic_DNA"/>
</dbReference>
<dbReference type="AlphaFoldDB" id="A0A8S3ATA1"/>
<comment type="caution">
    <text evidence="4">The sequence shown here is derived from an EMBL/GenBank/DDBJ whole genome shotgun (WGS) entry which is preliminary data.</text>
</comment>
<feature type="non-terminal residue" evidence="4">
    <location>
        <position position="1"/>
    </location>
</feature>
<dbReference type="Proteomes" id="UP000681720">
    <property type="component" value="Unassembled WGS sequence"/>
</dbReference>
<protein>
    <submittedName>
        <fullName evidence="4">Uncharacterized protein</fullName>
    </submittedName>
</protein>
<name>A0A8S3ATA1_9BILA</name>
<organism evidence="4 7">
    <name type="scientific">Rotaria magnacalcarata</name>
    <dbReference type="NCBI Taxonomy" id="392030"/>
    <lineage>
        <taxon>Eukaryota</taxon>
        <taxon>Metazoa</taxon>
        <taxon>Spiralia</taxon>
        <taxon>Gnathifera</taxon>
        <taxon>Rotifera</taxon>
        <taxon>Eurotatoria</taxon>
        <taxon>Bdelloidea</taxon>
        <taxon>Philodinida</taxon>
        <taxon>Philodinidae</taxon>
        <taxon>Rotaria</taxon>
    </lineage>
</organism>
<reference evidence="4" key="1">
    <citation type="submission" date="2021-02" db="EMBL/GenBank/DDBJ databases">
        <authorList>
            <person name="Nowell W R."/>
        </authorList>
    </citation>
    <scope>NUCLEOTIDE SEQUENCE</scope>
</reference>
<evidence type="ECO:0000313" key="7">
    <source>
        <dbReference type="Proteomes" id="UP000681967"/>
    </source>
</evidence>
<evidence type="ECO:0000313" key="6">
    <source>
        <dbReference type="EMBL" id="CAF4845697.1"/>
    </source>
</evidence>
<accession>A0A8S3ATA1</accession>
<proteinExistence type="predicted"/>
<evidence type="ECO:0000313" key="5">
    <source>
        <dbReference type="EMBL" id="CAF4845524.1"/>
    </source>
</evidence>
<dbReference type="EMBL" id="CAJOBJ010160885">
    <property type="protein sequence ID" value="CAF4845524.1"/>
    <property type="molecule type" value="Genomic_DNA"/>
</dbReference>